<evidence type="ECO:0000259" key="1">
    <source>
        <dbReference type="Pfam" id="PF04965"/>
    </source>
</evidence>
<dbReference type="RefSeq" id="WP_042154138.1">
    <property type="nucleotide sequence ID" value="NZ_CM002803.1"/>
</dbReference>
<dbReference type="AlphaFoldDB" id="A0A073CG84"/>
<keyword evidence="3" id="KW-1185">Reference proteome</keyword>
<organism evidence="2 3">
    <name type="scientific">Planktothrix agardhii (strain NIVA-CYA 126/8)</name>
    <dbReference type="NCBI Taxonomy" id="388467"/>
    <lineage>
        <taxon>Bacteria</taxon>
        <taxon>Bacillati</taxon>
        <taxon>Cyanobacteriota</taxon>
        <taxon>Cyanophyceae</taxon>
        <taxon>Oscillatoriophycideae</taxon>
        <taxon>Oscillatoriales</taxon>
        <taxon>Microcoleaceae</taxon>
        <taxon>Planktothrix</taxon>
    </lineage>
</organism>
<dbReference type="Gene3D" id="3.10.450.40">
    <property type="match status" value="1"/>
</dbReference>
<reference evidence="2 3" key="1">
    <citation type="journal article" date="2014" name="Appl. Environ. Microbiol.">
        <title>Elucidation of insertion elements encoded on plasmids and in vitro construction of shuttle vectors from the toxic cyanobacterium Planktothrix.</title>
        <authorList>
            <person name="Christiansen G."/>
            <person name="Goesmann A."/>
            <person name="Kurmayer R."/>
        </authorList>
    </citation>
    <scope>NUCLEOTIDE SEQUENCE [LARGE SCALE GENOMIC DNA]</scope>
    <source>
        <strain evidence="2 3">NIVA-CYA 126/8</strain>
    </source>
</reference>
<gene>
    <name evidence="2" type="ORF">A19Y_2196</name>
</gene>
<dbReference type="HOGENOM" id="CLU_133204_0_1_3"/>
<proteinExistence type="predicted"/>
<accession>A0A073CG84</accession>
<dbReference type="PATRIC" id="fig|388467.6.peg.2140"/>
<dbReference type="Proteomes" id="UP000027395">
    <property type="component" value="Chromosome"/>
</dbReference>
<name>A0A073CG84_PLAA1</name>
<dbReference type="InterPro" id="IPR007048">
    <property type="entry name" value="IraD/Gp25-like"/>
</dbReference>
<protein>
    <submittedName>
        <fullName evidence="2">GPW/gp25 family protein</fullName>
    </submittedName>
</protein>
<dbReference type="Pfam" id="PF04965">
    <property type="entry name" value="GPW_gp25"/>
    <property type="match status" value="1"/>
</dbReference>
<dbReference type="eggNOG" id="COG3628">
    <property type="taxonomic scope" value="Bacteria"/>
</dbReference>
<dbReference type="SUPFAM" id="SSF160719">
    <property type="entry name" value="gpW/gp25-like"/>
    <property type="match status" value="1"/>
</dbReference>
<evidence type="ECO:0000313" key="3">
    <source>
        <dbReference type="Proteomes" id="UP000027395"/>
    </source>
</evidence>
<dbReference type="EMBL" id="CM002803">
    <property type="protein sequence ID" value="KEI67146.1"/>
    <property type="molecule type" value="Genomic_DNA"/>
</dbReference>
<dbReference type="GeneID" id="77289287"/>
<sequence length="138" mass="16277">MVNLANRQLSRPYLGQGLRFPVQINLQGNLDLSAEEQNIRESIYIILLTQWGERVYRPNFGCRLSELNFAPINQQTLMLMRIYVQEALELWEPRIIVDEVLTDPDSYQGRVDLNIIYHLQKTYEGRSIVFPFYLQVEN</sequence>
<evidence type="ECO:0000313" key="2">
    <source>
        <dbReference type="EMBL" id="KEI67146.1"/>
    </source>
</evidence>
<dbReference type="STRING" id="388467.A19Y_2196"/>
<feature type="domain" description="IraD/Gp25-like" evidence="1">
    <location>
        <begin position="35"/>
        <end position="122"/>
    </location>
</feature>